<comment type="catalytic activity">
    <reaction evidence="4">
        <text>S-adenosyl-L-homocysteine + H2O + H(+) = S-inosyl-L-homocysteine + NH4(+)</text>
        <dbReference type="Rhea" id="RHEA:20716"/>
        <dbReference type="ChEBI" id="CHEBI:15377"/>
        <dbReference type="ChEBI" id="CHEBI:15378"/>
        <dbReference type="ChEBI" id="CHEBI:28938"/>
        <dbReference type="ChEBI" id="CHEBI:57856"/>
        <dbReference type="ChEBI" id="CHEBI:57985"/>
        <dbReference type="EC" id="3.5.4.28"/>
    </reaction>
</comment>
<dbReference type="InterPro" id="IPR006680">
    <property type="entry name" value="Amidohydro-rel"/>
</dbReference>
<dbReference type="HOGENOM" id="CLU_012358_2_1_12"/>
<keyword evidence="1 4" id="KW-0479">Metal-binding</keyword>
<evidence type="ECO:0000256" key="1">
    <source>
        <dbReference type="ARBA" id="ARBA00022723"/>
    </source>
</evidence>
<dbReference type="InterPro" id="IPR023512">
    <property type="entry name" value="Deaminase_MtaD/DadD"/>
</dbReference>
<proteinExistence type="inferred from homology"/>
<evidence type="ECO:0000256" key="4">
    <source>
        <dbReference type="HAMAP-Rule" id="MF_01281"/>
    </source>
</evidence>
<feature type="binding site" evidence="4">
    <location>
        <position position="64"/>
    </location>
    <ligand>
        <name>Zn(2+)</name>
        <dbReference type="ChEBI" id="CHEBI:29105"/>
    </ligand>
</feature>
<dbReference type="SUPFAM" id="SSF51556">
    <property type="entry name" value="Metallo-dependent hydrolases"/>
    <property type="match status" value="1"/>
</dbReference>
<comment type="catalytic activity">
    <reaction evidence="4">
        <text>S-methyl-5'-thioadenosine + H2O + H(+) = S-methyl-5'-thioinosine + NH4(+)</text>
        <dbReference type="Rhea" id="RHEA:25025"/>
        <dbReference type="ChEBI" id="CHEBI:15377"/>
        <dbReference type="ChEBI" id="CHEBI:15378"/>
        <dbReference type="ChEBI" id="CHEBI:17509"/>
        <dbReference type="ChEBI" id="CHEBI:28938"/>
        <dbReference type="ChEBI" id="CHEBI:48595"/>
        <dbReference type="EC" id="3.5.4.31"/>
    </reaction>
</comment>
<feature type="binding site" evidence="4">
    <location>
        <position position="62"/>
    </location>
    <ligand>
        <name>Zn(2+)</name>
        <dbReference type="ChEBI" id="CHEBI:29105"/>
    </ligand>
</feature>
<evidence type="ECO:0000313" key="7">
    <source>
        <dbReference type="Proteomes" id="UP000008466"/>
    </source>
</evidence>
<dbReference type="GO" id="GO:0050270">
    <property type="term" value="F:S-adenosylhomocysteine deaminase activity"/>
    <property type="evidence" value="ECO:0007669"/>
    <property type="project" value="UniProtKB-UniRule"/>
</dbReference>
<dbReference type="FunFam" id="3.20.20.140:FF:000014">
    <property type="entry name" value="5-methylthioadenosine/S-adenosylhomocysteine deaminase"/>
    <property type="match status" value="1"/>
</dbReference>
<comment type="cofactor">
    <cofactor evidence="4">
        <name>Zn(2+)</name>
        <dbReference type="ChEBI" id="CHEBI:29105"/>
    </cofactor>
    <text evidence="4">Binds 1 zinc ion per subunit.</text>
</comment>
<feature type="binding site" evidence="4">
    <location>
        <position position="91"/>
    </location>
    <ligand>
        <name>substrate</name>
    </ligand>
</feature>
<dbReference type="CDD" id="cd01298">
    <property type="entry name" value="ATZ_TRZ_like"/>
    <property type="match status" value="1"/>
</dbReference>
<dbReference type="AlphaFoldDB" id="F0RWY5"/>
<evidence type="ECO:0000256" key="3">
    <source>
        <dbReference type="ARBA" id="ARBA00022833"/>
    </source>
</evidence>
<dbReference type="HAMAP" id="MF_01281">
    <property type="entry name" value="MTA_SAH_deamin"/>
    <property type="match status" value="1"/>
</dbReference>
<comment type="caution">
    <text evidence="4">Lacks conserved residue(s) required for the propagation of feature annotation.</text>
</comment>
<evidence type="ECO:0000256" key="2">
    <source>
        <dbReference type="ARBA" id="ARBA00022801"/>
    </source>
</evidence>
<accession>F0RWY5</accession>
<dbReference type="SUPFAM" id="SSF51338">
    <property type="entry name" value="Composite domain of metallo-dependent hydrolases"/>
    <property type="match status" value="1"/>
</dbReference>
<sequence length="429" mass="47194">MKLLISNALIVPMTQEGTYFRGDIGIDGKHIVFVGEADPGFVADRIIDGSFHIAMPALVNAHTHLSMGLMRNYKDDLPTLQAWLGEIFPIEDKLTEKDILIASRLGLVELIQSGVTTFADMYFHPQASAEAVLETGLRASISITLFGSLEENKTRVFDRERLLSPYVGRSEGRIQVDCAPHAIYTCPKETYQFAHSWAKDHQAILHTHLSETMQEVQDCLKETGKTPLQYLLDCGVLKDVKSLLAHCVHLTDTEVELLKGLDSTIVHNPSSNCKLSSGIAPISTYFQKGISVALGTDGASSNNNLNMFEEMHVASLLGKVYKPTGYTLHPYEVLSMATVNGAKALGLEKKIGQLKAGMEADILLVNTHASHLTPLNDPFSALVYATQASDVDTLLCQGRILMEGRKVMTIDEDQVIKDAQKSWAEVQQR</sequence>
<keyword evidence="3 4" id="KW-0862">Zinc</keyword>
<dbReference type="Gene3D" id="3.20.20.140">
    <property type="entry name" value="Metal-dependent hydrolases"/>
    <property type="match status" value="1"/>
</dbReference>
<organism evidence="6 7">
    <name type="scientific">Sphaerochaeta globosa (strain ATCC BAA-1886 / DSM 22777 / Buddy)</name>
    <name type="common">Spirochaeta sp. (strain Buddy)</name>
    <dbReference type="NCBI Taxonomy" id="158189"/>
    <lineage>
        <taxon>Bacteria</taxon>
        <taxon>Pseudomonadati</taxon>
        <taxon>Spirochaetota</taxon>
        <taxon>Spirochaetia</taxon>
        <taxon>Spirochaetales</taxon>
        <taxon>Sphaerochaetaceae</taxon>
        <taxon>Sphaerochaeta</taxon>
    </lineage>
</organism>
<name>F0RWY5_SPHGB</name>
<dbReference type="STRING" id="158189.SpiBuddy_1943"/>
<dbReference type="eggNOG" id="COG0402">
    <property type="taxonomic scope" value="Bacteria"/>
</dbReference>
<dbReference type="InterPro" id="IPR032466">
    <property type="entry name" value="Metal_Hydrolase"/>
</dbReference>
<dbReference type="PANTHER" id="PTHR43794">
    <property type="entry name" value="AMINOHYDROLASE SSNA-RELATED"/>
    <property type="match status" value="1"/>
</dbReference>
<keyword evidence="2 4" id="KW-0378">Hydrolase</keyword>
<dbReference type="RefSeq" id="WP_013607615.1">
    <property type="nucleotide sequence ID" value="NC_015152.1"/>
</dbReference>
<dbReference type="Gene3D" id="2.30.40.10">
    <property type="entry name" value="Urease, subunit C, domain 1"/>
    <property type="match status" value="1"/>
</dbReference>
<dbReference type="GO" id="GO:0046872">
    <property type="term" value="F:metal ion binding"/>
    <property type="evidence" value="ECO:0007669"/>
    <property type="project" value="UniProtKB-KW"/>
</dbReference>
<comment type="function">
    <text evidence="4">Catalyzes the deamination of 5-methylthioadenosine and S-adenosyl-L-homocysteine into 5-methylthioinosine and S-inosyl-L-homocysteine, respectively. Is also able to deaminate adenosine.</text>
</comment>
<dbReference type="KEGG" id="sbu:SpiBuddy_1943"/>
<feature type="binding site" evidence="4">
    <location>
        <position position="181"/>
    </location>
    <ligand>
        <name>substrate</name>
    </ligand>
</feature>
<dbReference type="Proteomes" id="UP000008466">
    <property type="component" value="Chromosome"/>
</dbReference>
<feature type="binding site" evidence="4">
    <location>
        <position position="211"/>
    </location>
    <ligand>
        <name>substrate</name>
    </ligand>
</feature>
<keyword evidence="7" id="KW-1185">Reference proteome</keyword>
<dbReference type="Pfam" id="PF01979">
    <property type="entry name" value="Amidohydro_1"/>
    <property type="match status" value="1"/>
</dbReference>
<dbReference type="InterPro" id="IPR050287">
    <property type="entry name" value="MTA/SAH_deaminase"/>
</dbReference>
<feature type="binding site" evidence="4">
    <location>
        <position position="297"/>
    </location>
    <ligand>
        <name>substrate</name>
    </ligand>
</feature>
<evidence type="ECO:0000313" key="6">
    <source>
        <dbReference type="EMBL" id="ADY13766.1"/>
    </source>
</evidence>
<dbReference type="EC" id="3.5.4.31" evidence="4"/>
<feature type="binding site" evidence="4">
    <location>
        <position position="297"/>
    </location>
    <ligand>
        <name>Zn(2+)</name>
        <dbReference type="ChEBI" id="CHEBI:29105"/>
    </ligand>
</feature>
<dbReference type="GO" id="GO:0090614">
    <property type="term" value="F:5'-methylthioadenosine deaminase activity"/>
    <property type="evidence" value="ECO:0007669"/>
    <property type="project" value="UniProtKB-UniRule"/>
</dbReference>
<dbReference type="EC" id="3.5.4.28" evidence="4"/>
<dbReference type="InterPro" id="IPR011059">
    <property type="entry name" value="Metal-dep_hydrolase_composite"/>
</dbReference>
<comment type="similarity">
    <text evidence="4">Belongs to the metallo-dependent hydrolases superfamily. MTA/SAH deaminase family.</text>
</comment>
<dbReference type="PANTHER" id="PTHR43794:SF11">
    <property type="entry name" value="AMIDOHYDROLASE-RELATED DOMAIN-CONTAINING PROTEIN"/>
    <property type="match status" value="1"/>
</dbReference>
<evidence type="ECO:0000259" key="5">
    <source>
        <dbReference type="Pfam" id="PF01979"/>
    </source>
</evidence>
<protein>
    <recommendedName>
        <fullName evidence="4">5-methylthioadenosine/S-adenosylhomocysteine deaminase</fullName>
        <shortName evidence="4">MTA/SAH deaminase</shortName>
        <ecNumber evidence="4">3.5.4.28</ecNumber>
        <ecNumber evidence="4">3.5.4.31</ecNumber>
    </recommendedName>
</protein>
<feature type="binding site" evidence="4">
    <location>
        <position position="208"/>
    </location>
    <ligand>
        <name>Zn(2+)</name>
        <dbReference type="ChEBI" id="CHEBI:29105"/>
    </ligand>
</feature>
<feature type="domain" description="Amidohydrolase-related" evidence="5">
    <location>
        <begin position="53"/>
        <end position="400"/>
    </location>
</feature>
<dbReference type="EMBL" id="CP002541">
    <property type="protein sequence ID" value="ADY13766.1"/>
    <property type="molecule type" value="Genomic_DNA"/>
</dbReference>
<reference evidence="7" key="1">
    <citation type="submission" date="2011-02" db="EMBL/GenBank/DDBJ databases">
        <title>Complete sequence of Spirochaeta sp. Buddy.</title>
        <authorList>
            <person name="Lucas S."/>
            <person name="Copeland A."/>
            <person name="Lapidus A."/>
            <person name="Cheng J.-F."/>
            <person name="Goodwin L."/>
            <person name="Pitluck S."/>
            <person name="Zeytun A."/>
            <person name="Detter J.C."/>
            <person name="Han C."/>
            <person name="Tapia R."/>
            <person name="Land M."/>
            <person name="Hauser L."/>
            <person name="Kyrpides N."/>
            <person name="Ivanova N."/>
            <person name="Mikhailova N."/>
            <person name="Pagani I."/>
            <person name="Ritalahti K.M."/>
            <person name="Loeffler F.E."/>
            <person name="Woyke T."/>
        </authorList>
    </citation>
    <scope>NUCLEOTIDE SEQUENCE [LARGE SCALE GENOMIC DNA]</scope>
    <source>
        <strain evidence="7">ATCC BAA-1886 / DSM 22777 / Buddy</strain>
    </source>
</reference>
<gene>
    <name evidence="4" type="primary">mtaD</name>
    <name evidence="6" type="ordered locus">SpiBuddy_1943</name>
</gene>